<organism evidence="8 9">
    <name type="scientific">Dielma fastidiosa</name>
    <dbReference type="NCBI Taxonomy" id="1034346"/>
    <lineage>
        <taxon>Bacteria</taxon>
        <taxon>Bacillati</taxon>
        <taxon>Bacillota</taxon>
        <taxon>Erysipelotrichia</taxon>
        <taxon>Erysipelotrichales</taxon>
        <taxon>Erysipelotrichaceae</taxon>
        <taxon>Dielma</taxon>
    </lineage>
</organism>
<keyword evidence="9" id="KW-1185">Reference proteome</keyword>
<comment type="caution">
    <text evidence="8">The sequence shown here is derived from an EMBL/GenBank/DDBJ whole genome shotgun (WGS) entry which is preliminary data.</text>
</comment>
<dbReference type="InterPro" id="IPR007235">
    <property type="entry name" value="Glyco_trans_28_C"/>
</dbReference>
<dbReference type="RefSeq" id="WP_022937462.1">
    <property type="nucleotide sequence ID" value="NZ_BAABZA010000001.1"/>
</dbReference>
<evidence type="ECO:0000313" key="9">
    <source>
        <dbReference type="Proteomes" id="UP000247612"/>
    </source>
</evidence>
<evidence type="ECO:0000256" key="5">
    <source>
        <dbReference type="ARBA" id="ARBA00022824"/>
    </source>
</evidence>
<comment type="subcellular location">
    <subcellularLocation>
        <location evidence="1">Endoplasmic reticulum</location>
    </subcellularLocation>
</comment>
<dbReference type="PANTHER" id="PTHR12867:SF6">
    <property type="entry name" value="N-ACETYLGLUCOSAMINYLDIPHOSPHODOLICHOL N-ACETYLGLUCOSAMINYLTRANSFERASE"/>
    <property type="match status" value="1"/>
</dbReference>
<dbReference type="EMBL" id="QJKH01000006">
    <property type="protein sequence ID" value="PXX78974.1"/>
    <property type="molecule type" value="Genomic_DNA"/>
</dbReference>
<evidence type="ECO:0000256" key="3">
    <source>
        <dbReference type="ARBA" id="ARBA00022676"/>
    </source>
</evidence>
<proteinExistence type="inferred from homology"/>
<accession>A0A318KLT8</accession>
<feature type="domain" description="Glycosyl transferase family 28 C-terminal" evidence="6">
    <location>
        <begin position="1"/>
        <end position="157"/>
    </location>
</feature>
<name>A0A318KLT8_9FIRM</name>
<reference evidence="7" key="2">
    <citation type="submission" date="2022-03" db="EMBL/GenBank/DDBJ databases">
        <title>First case of bacteraemia caused by Dielma fastidiosa in a patient hospitalised with diverticulitis.</title>
        <authorList>
            <person name="Forman-Ankjaer B."/>
            <person name="Hvid-Jensen F."/>
            <person name="Kobel C.M."/>
            <person name="Greve T."/>
        </authorList>
    </citation>
    <scope>NUCLEOTIDE SEQUENCE</scope>
    <source>
        <strain evidence="7">AUH_DF_2021</strain>
    </source>
</reference>
<evidence type="ECO:0000256" key="2">
    <source>
        <dbReference type="ARBA" id="ARBA00006962"/>
    </source>
</evidence>
<dbReference type="Pfam" id="PF04101">
    <property type="entry name" value="Glyco_tran_28_C"/>
    <property type="match status" value="1"/>
</dbReference>
<evidence type="ECO:0000259" key="6">
    <source>
        <dbReference type="Pfam" id="PF04101"/>
    </source>
</evidence>
<keyword evidence="3" id="KW-0328">Glycosyltransferase</keyword>
<dbReference type="GO" id="GO:0006488">
    <property type="term" value="P:dolichol-linked oligosaccharide biosynthetic process"/>
    <property type="evidence" value="ECO:0007669"/>
    <property type="project" value="InterPro"/>
</dbReference>
<keyword evidence="4 8" id="KW-0808">Transferase</keyword>
<sequence>MILVILGTQDKPFTRLLQALDEQKKSHLINDELIVQAGCTKLDTDSMKLFDLLPIDEFDRLINEADVVITHAGVGSILSALKKGKKVIACARLSKYGEHTNDHQLQIQEEFARQGYLISCNDFSKIHEILDKLDEFTPNPYISTTENVVNAIRDFIQKD</sequence>
<dbReference type="InterPro" id="IPR039042">
    <property type="entry name" value="Alg13-like"/>
</dbReference>
<evidence type="ECO:0000256" key="4">
    <source>
        <dbReference type="ARBA" id="ARBA00022679"/>
    </source>
</evidence>
<protein>
    <submittedName>
        <fullName evidence="8">UDP-N-acetylglucosamine transferase subunit ALG13</fullName>
    </submittedName>
</protein>
<dbReference type="Proteomes" id="UP000247612">
    <property type="component" value="Unassembled WGS sequence"/>
</dbReference>
<reference evidence="8 9" key="1">
    <citation type="submission" date="2018-05" db="EMBL/GenBank/DDBJ databases">
        <title>Genomic Encyclopedia of Type Strains, Phase IV (KMG-IV): sequencing the most valuable type-strain genomes for metagenomic binning, comparative biology and taxonomic classification.</title>
        <authorList>
            <person name="Goeker M."/>
        </authorList>
    </citation>
    <scope>NUCLEOTIDE SEQUENCE [LARGE SCALE GENOMIC DNA]</scope>
    <source>
        <strain evidence="8 9">JC118</strain>
    </source>
</reference>
<dbReference type="AlphaFoldDB" id="A0A318KLT8"/>
<dbReference type="STRING" id="1034346.GCA_000313565_01147"/>
<dbReference type="NCBIfam" id="NF041548">
    <property type="entry name" value="PssE"/>
    <property type="match status" value="1"/>
</dbReference>
<dbReference type="InterPro" id="IPR048097">
    <property type="entry name" value="Cps14G-like"/>
</dbReference>
<dbReference type="Proteomes" id="UP001276902">
    <property type="component" value="Unassembled WGS sequence"/>
</dbReference>
<evidence type="ECO:0000313" key="8">
    <source>
        <dbReference type="EMBL" id="PXX78974.1"/>
    </source>
</evidence>
<dbReference type="GO" id="GO:0016758">
    <property type="term" value="F:hexosyltransferase activity"/>
    <property type="evidence" value="ECO:0007669"/>
    <property type="project" value="InterPro"/>
</dbReference>
<comment type="similarity">
    <text evidence="2">Belongs to the glycosyltransferase 28 family.</text>
</comment>
<evidence type="ECO:0000256" key="1">
    <source>
        <dbReference type="ARBA" id="ARBA00004240"/>
    </source>
</evidence>
<dbReference type="Gene3D" id="3.40.50.2000">
    <property type="entry name" value="Glycogen Phosphorylase B"/>
    <property type="match status" value="1"/>
</dbReference>
<keyword evidence="5" id="KW-0256">Endoplasmic reticulum</keyword>
<dbReference type="PANTHER" id="PTHR12867">
    <property type="entry name" value="GLYCOSYL TRANSFERASE-RELATED"/>
    <property type="match status" value="1"/>
</dbReference>
<dbReference type="EMBL" id="JALDAW010000011">
    <property type="protein sequence ID" value="MDY5167596.1"/>
    <property type="molecule type" value="Genomic_DNA"/>
</dbReference>
<gene>
    <name evidence="8" type="ORF">DES51_10691</name>
    <name evidence="7" type="ORF">MQE39_05595</name>
</gene>
<evidence type="ECO:0000313" key="7">
    <source>
        <dbReference type="EMBL" id="MDY5167596.1"/>
    </source>
</evidence>